<dbReference type="RefSeq" id="WP_284362089.1">
    <property type="nucleotide sequence ID" value="NZ_BSNI01000002.1"/>
</dbReference>
<reference evidence="1" key="1">
    <citation type="journal article" date="2014" name="Int. J. Syst. Evol. Microbiol.">
        <title>Complete genome of a new Firmicutes species belonging to the dominant human colonic microbiota ('Ruminococcus bicirculans') reveals two chromosomes and a selective capacity to utilize plant glucans.</title>
        <authorList>
            <consortium name="NISC Comparative Sequencing Program"/>
            <person name="Wegmann U."/>
            <person name="Louis P."/>
            <person name="Goesmann A."/>
            <person name="Henrissat B."/>
            <person name="Duncan S.H."/>
            <person name="Flint H.J."/>
        </authorList>
    </citation>
    <scope>NUCLEOTIDE SEQUENCE</scope>
    <source>
        <strain evidence="1">NBRC 107169</strain>
    </source>
</reference>
<dbReference type="EMBL" id="BSNI01000002">
    <property type="protein sequence ID" value="GLQ16452.1"/>
    <property type="molecule type" value="Genomic_DNA"/>
</dbReference>
<dbReference type="InterPro" id="IPR035959">
    <property type="entry name" value="RutC-like_sf"/>
</dbReference>
<dbReference type="Proteomes" id="UP001161405">
    <property type="component" value="Unassembled WGS sequence"/>
</dbReference>
<evidence type="ECO:0008006" key="3">
    <source>
        <dbReference type="Google" id="ProtNLM"/>
    </source>
</evidence>
<reference evidence="1" key="2">
    <citation type="submission" date="2023-01" db="EMBL/GenBank/DDBJ databases">
        <title>Draft genome sequence of Maritalea porphyrae strain NBRC 107169.</title>
        <authorList>
            <person name="Sun Q."/>
            <person name="Mori K."/>
        </authorList>
    </citation>
    <scope>NUCLEOTIDE SEQUENCE</scope>
    <source>
        <strain evidence="1">NBRC 107169</strain>
    </source>
</reference>
<dbReference type="SUPFAM" id="SSF55298">
    <property type="entry name" value="YjgF-like"/>
    <property type="match status" value="1"/>
</dbReference>
<gene>
    <name evidence="1" type="ORF">GCM10007879_07010</name>
</gene>
<evidence type="ECO:0000313" key="1">
    <source>
        <dbReference type="EMBL" id="GLQ16452.1"/>
    </source>
</evidence>
<sequence length="102" mass="11277">MKRQVVVPQELKSYYVDWKMSPGMVSGQHVFFSGFTGASADGSLSSDPEIQMKNAFEKIGFVLRDANLDFSSVSCFARTKCSTFAKNSLDVARQFCPVGFDT</sequence>
<name>A0ABQ5UMT5_9HYPH</name>
<protein>
    <recommendedName>
        <fullName evidence="3">RidA family protein</fullName>
    </recommendedName>
</protein>
<proteinExistence type="predicted"/>
<evidence type="ECO:0000313" key="2">
    <source>
        <dbReference type="Proteomes" id="UP001161405"/>
    </source>
</evidence>
<comment type="caution">
    <text evidence="1">The sequence shown here is derived from an EMBL/GenBank/DDBJ whole genome shotgun (WGS) entry which is preliminary data.</text>
</comment>
<dbReference type="Gene3D" id="3.30.1330.40">
    <property type="entry name" value="RutC-like"/>
    <property type="match status" value="1"/>
</dbReference>
<accession>A0ABQ5UMT5</accession>
<organism evidence="1 2">
    <name type="scientific">Maritalea porphyrae</name>
    <dbReference type="NCBI Taxonomy" id="880732"/>
    <lineage>
        <taxon>Bacteria</taxon>
        <taxon>Pseudomonadati</taxon>
        <taxon>Pseudomonadota</taxon>
        <taxon>Alphaproteobacteria</taxon>
        <taxon>Hyphomicrobiales</taxon>
        <taxon>Devosiaceae</taxon>
        <taxon>Maritalea</taxon>
    </lineage>
</organism>
<keyword evidence="2" id="KW-1185">Reference proteome</keyword>